<accession>A0A098BTF2</accession>
<dbReference type="GO" id="GO:0071766">
    <property type="term" value="P:Actinobacterium-type cell wall biogenesis"/>
    <property type="evidence" value="ECO:0007669"/>
    <property type="project" value="UniProtKB-ARBA"/>
</dbReference>
<dbReference type="SUPFAM" id="SSF47336">
    <property type="entry name" value="ACP-like"/>
    <property type="match status" value="1"/>
</dbReference>
<dbReference type="eggNOG" id="COG0204">
    <property type="taxonomic scope" value="Bacteria"/>
</dbReference>
<proteinExistence type="inferred from homology"/>
<evidence type="ECO:0000256" key="3">
    <source>
        <dbReference type="ARBA" id="ARBA00022832"/>
    </source>
</evidence>
<dbReference type="SMART" id="SM00563">
    <property type="entry name" value="PlsC"/>
    <property type="match status" value="1"/>
</dbReference>
<keyword evidence="6" id="KW-0812">Transmembrane</keyword>
<evidence type="ECO:0000256" key="1">
    <source>
        <dbReference type="ARBA" id="ARBA00006432"/>
    </source>
</evidence>
<dbReference type="InterPro" id="IPR036736">
    <property type="entry name" value="ACP-like_sf"/>
</dbReference>
<dbReference type="InterPro" id="IPR000873">
    <property type="entry name" value="AMP-dep_synth/lig_dom"/>
</dbReference>
<feature type="region of interest" description="Disordered" evidence="5">
    <location>
        <begin position="637"/>
        <end position="661"/>
    </location>
</feature>
<dbReference type="EMBL" id="CCSD01000105">
    <property type="protein sequence ID" value="CDZ91958.1"/>
    <property type="molecule type" value="Genomic_DNA"/>
</dbReference>
<keyword evidence="2 8" id="KW-0436">Ligase</keyword>
<dbReference type="OrthoDB" id="3671040at2"/>
<dbReference type="GO" id="GO:0070566">
    <property type="term" value="F:adenylyltransferase activity"/>
    <property type="evidence" value="ECO:0007669"/>
    <property type="project" value="TreeGrafter"/>
</dbReference>
<dbReference type="PROSITE" id="PS00455">
    <property type="entry name" value="AMP_BINDING"/>
    <property type="match status" value="1"/>
</dbReference>
<feature type="region of interest" description="Disordered" evidence="5">
    <location>
        <begin position="84"/>
        <end position="111"/>
    </location>
</feature>
<evidence type="ECO:0000256" key="5">
    <source>
        <dbReference type="SAM" id="MobiDB-lite"/>
    </source>
</evidence>
<dbReference type="PANTHER" id="PTHR22754">
    <property type="entry name" value="DISCO-INTERACTING PROTEIN 2 DIP2 -RELATED"/>
    <property type="match status" value="1"/>
</dbReference>
<feature type="compositionally biased region" description="Low complexity" evidence="5">
    <location>
        <begin position="95"/>
        <end position="111"/>
    </location>
</feature>
<dbReference type="CDD" id="cd05931">
    <property type="entry name" value="FAAL"/>
    <property type="match status" value="1"/>
</dbReference>
<name>A0A098BTF2_9NOCA</name>
<comment type="similarity">
    <text evidence="1">Belongs to the ATP-dependent AMP-binding enzyme family.</text>
</comment>
<dbReference type="Pfam" id="PF00550">
    <property type="entry name" value="PP-binding"/>
    <property type="match status" value="1"/>
</dbReference>
<evidence type="ECO:0000313" key="9">
    <source>
        <dbReference type="Proteomes" id="UP000042997"/>
    </source>
</evidence>
<feature type="transmembrane region" description="Helical" evidence="6">
    <location>
        <begin position="699"/>
        <end position="721"/>
    </location>
</feature>
<dbReference type="CDD" id="cd07989">
    <property type="entry name" value="LPLAT_AGPAT-like"/>
    <property type="match status" value="1"/>
</dbReference>
<dbReference type="GO" id="GO:0006633">
    <property type="term" value="P:fatty acid biosynthetic process"/>
    <property type="evidence" value="ECO:0007669"/>
    <property type="project" value="TreeGrafter"/>
</dbReference>
<dbReference type="Pfam" id="PF01553">
    <property type="entry name" value="Acyltransferase"/>
    <property type="match status" value="1"/>
</dbReference>
<dbReference type="eggNOG" id="COG0318">
    <property type="taxonomic scope" value="Bacteria"/>
</dbReference>
<dbReference type="FunFam" id="3.40.50.12780:FF:000013">
    <property type="entry name" value="Long-chain-fatty-acid--AMP ligase FadD32"/>
    <property type="match status" value="1"/>
</dbReference>
<dbReference type="GO" id="GO:0005886">
    <property type="term" value="C:plasma membrane"/>
    <property type="evidence" value="ECO:0007669"/>
    <property type="project" value="TreeGrafter"/>
</dbReference>
<dbReference type="Gene3D" id="3.40.50.12780">
    <property type="entry name" value="N-terminal domain of ligase-like"/>
    <property type="match status" value="1"/>
</dbReference>
<keyword evidence="6" id="KW-1133">Transmembrane helix</keyword>
<dbReference type="InterPro" id="IPR002123">
    <property type="entry name" value="Plipid/glycerol_acylTrfase"/>
</dbReference>
<keyword evidence="3" id="KW-0276">Fatty acid metabolism</keyword>
<dbReference type="AlphaFoldDB" id="A0A098BTF2"/>
<evidence type="ECO:0000256" key="2">
    <source>
        <dbReference type="ARBA" id="ARBA00022598"/>
    </source>
</evidence>
<dbReference type="SUPFAM" id="SSF69593">
    <property type="entry name" value="Glycerol-3-phosphate (1)-acyltransferase"/>
    <property type="match status" value="1"/>
</dbReference>
<dbReference type="PROSITE" id="PS50075">
    <property type="entry name" value="CARRIER"/>
    <property type="match status" value="1"/>
</dbReference>
<evidence type="ECO:0000259" key="7">
    <source>
        <dbReference type="PROSITE" id="PS50075"/>
    </source>
</evidence>
<dbReference type="GO" id="GO:0016874">
    <property type="term" value="F:ligase activity"/>
    <property type="evidence" value="ECO:0007669"/>
    <property type="project" value="UniProtKB-KW"/>
</dbReference>
<organism evidence="8 9">
    <name type="scientific">Rhodococcus ruber</name>
    <dbReference type="NCBI Taxonomy" id="1830"/>
    <lineage>
        <taxon>Bacteria</taxon>
        <taxon>Bacillati</taxon>
        <taxon>Actinomycetota</taxon>
        <taxon>Actinomycetes</taxon>
        <taxon>Mycobacteriales</taxon>
        <taxon>Nocardiaceae</taxon>
        <taxon>Rhodococcus</taxon>
    </lineage>
</organism>
<dbReference type="InterPro" id="IPR045851">
    <property type="entry name" value="AMP-bd_C_sf"/>
</dbReference>
<feature type="domain" description="Carrier" evidence="7">
    <location>
        <begin position="12"/>
        <end position="88"/>
    </location>
</feature>
<keyword evidence="6" id="KW-0472">Membrane</keyword>
<dbReference type="Proteomes" id="UP000042997">
    <property type="component" value="Unassembled WGS sequence"/>
</dbReference>
<sequence>MSEPTISGQDDALLLSVVRDLVAERYTIDRAAGTRLDSVFDRDLGLDSLAVTELFSRVEEAFAVRLPREALGTVSTPRQLLQAVHRAPARERRGPVPARRAAPAPAERTPEATATLTEALSWHARTHPDRVHLRILTEGHRSEIGYGELYSAAGTVSAALLARDLRPGDAVGLMLPTGRDYFTTFTGVLLAGGVPVPVYPPARPSQLADHLRRQVRILDNARVRVLVTDPEAAGLARLTAGQVQTVRHVVTPGELAGYGEAAGAARAAGDIALLQYTSGSTGDPKGVTLTHANLLADIRAMGTAAEVSPSDVFVSWLPLYHDMGLIGAWLSGLYFAVPVAVMSPLEFLGRPERWLWAIHTQHGTLSAAPNFAYELCLRRIADADVAGLDLGSLRMLFDGAEAVNAETVLRFCERFAAYGLRREAVAPVYGLAEACVGLTFPPVGRGPVIDRVDRERFLRTGRAVPAGDEVPNPLRFVACGHPLPGHRIRVVDSASNVLGDRREGRIEFRGPSATAGYYRNPQATRALSRHGWLDTGDLGYLDGGELYVTGRVKDLVIRAGRNLHPEELERAVGEIPGIRKGCVAVFATTAQTGGTERLVVLAETRETEAAVLDRLRERIVGAAVDLLGTPPDDIVLAPPGTVRKTSSGKIRRSATRERYEQGDMRARPRPVWWQLTRFAVRGAVPSLRRAAHLVRTGAFALWCWSTVVVVGLPTLVAVAVLPRLSARRAAAGRAARALARLTRTPVTADGTEHLERLPDCVVVANHASFLDAIAMSAVLPGSYTFVAGEVFERKPFIGFLLRRLGTRFVERTEREQSVADADRLVEVARTGGRLVVFPEGALSEVPGLRSFRLGAFVIAARAGLPVVPVAITGTRAMMWPEHGRIIHRGAVHLVVGEPILPSGDSWDAAVALGRAARAVIAAHCGEPDGGR</sequence>
<reference evidence="8 9" key="1">
    <citation type="journal article" date="2014" name="Genome Announc.">
        <title>Draft Genome Sequence of Propane- and Butane-Oxidizing Actinobacterium Rhodococcus ruber IEGM 231.</title>
        <authorList>
            <person name="Ivshina I.B."/>
            <person name="Kuyukina M.S."/>
            <person name="Krivoruchko A.V."/>
            <person name="Barbe V."/>
            <person name="Fischer C."/>
        </authorList>
    </citation>
    <scope>NUCLEOTIDE SEQUENCE [LARGE SCALE GENOMIC DNA]</scope>
</reference>
<dbReference type="InterPro" id="IPR042099">
    <property type="entry name" value="ANL_N_sf"/>
</dbReference>
<dbReference type="Pfam" id="PF00501">
    <property type="entry name" value="AMP-binding"/>
    <property type="match status" value="1"/>
</dbReference>
<protein>
    <submittedName>
        <fullName evidence="8">Acyl-CoA synthetase (AMP-forming)/AMP-acid ligase II</fullName>
    </submittedName>
</protein>
<evidence type="ECO:0000256" key="6">
    <source>
        <dbReference type="SAM" id="Phobius"/>
    </source>
</evidence>
<dbReference type="InterPro" id="IPR040097">
    <property type="entry name" value="FAAL/FAAC"/>
</dbReference>
<dbReference type="Gene3D" id="3.30.300.30">
    <property type="match status" value="1"/>
</dbReference>
<dbReference type="InterPro" id="IPR009081">
    <property type="entry name" value="PP-bd_ACP"/>
</dbReference>
<dbReference type="GO" id="GO:0016746">
    <property type="term" value="F:acyltransferase activity"/>
    <property type="evidence" value="ECO:0007669"/>
    <property type="project" value="InterPro"/>
</dbReference>
<gene>
    <name evidence="8" type="ORF">RHRU231_90043</name>
</gene>
<dbReference type="Gene3D" id="1.10.1200.10">
    <property type="entry name" value="ACP-like"/>
    <property type="match status" value="1"/>
</dbReference>
<evidence type="ECO:0000256" key="4">
    <source>
        <dbReference type="ARBA" id="ARBA00023098"/>
    </source>
</evidence>
<dbReference type="SUPFAM" id="SSF56801">
    <property type="entry name" value="Acetyl-CoA synthetase-like"/>
    <property type="match status" value="1"/>
</dbReference>
<keyword evidence="4" id="KW-0443">Lipid metabolism</keyword>
<evidence type="ECO:0000313" key="8">
    <source>
        <dbReference type="EMBL" id="CDZ91958.1"/>
    </source>
</evidence>
<dbReference type="PANTHER" id="PTHR22754:SF32">
    <property type="entry name" value="DISCO-INTERACTING PROTEIN 2"/>
    <property type="match status" value="1"/>
</dbReference>
<dbReference type="RefSeq" id="WP_040275119.1">
    <property type="nucleotide sequence ID" value="NZ_JAJNCM010000007.1"/>
</dbReference>
<dbReference type="InterPro" id="IPR020845">
    <property type="entry name" value="AMP-binding_CS"/>
</dbReference>